<keyword evidence="1" id="KW-1133">Transmembrane helix</keyword>
<comment type="caution">
    <text evidence="3">The sequence shown here is derived from an EMBL/GenBank/DDBJ whole genome shotgun (WGS) entry which is preliminary data.</text>
</comment>
<feature type="domain" description="Glycosyl transferase family 1" evidence="2">
    <location>
        <begin position="187"/>
        <end position="338"/>
    </location>
</feature>
<keyword evidence="1" id="KW-0472">Membrane</keyword>
<evidence type="ECO:0000313" key="3">
    <source>
        <dbReference type="EMBL" id="GCD77328.1"/>
    </source>
</evidence>
<accession>A0A401XJZ1</accession>
<evidence type="ECO:0000256" key="1">
    <source>
        <dbReference type="SAM" id="Phobius"/>
    </source>
</evidence>
<dbReference type="PANTHER" id="PTHR12526:SF584">
    <property type="entry name" value="GLYCOSYLTRANSFERASE"/>
    <property type="match status" value="1"/>
</dbReference>
<dbReference type="Proteomes" id="UP000286715">
    <property type="component" value="Unassembled WGS sequence"/>
</dbReference>
<proteinExistence type="predicted"/>
<dbReference type="InterPro" id="IPR001296">
    <property type="entry name" value="Glyco_trans_1"/>
</dbReference>
<dbReference type="Gene3D" id="3.40.50.2000">
    <property type="entry name" value="Glycogen Phosphorylase B"/>
    <property type="match status" value="2"/>
</dbReference>
<dbReference type="AlphaFoldDB" id="A0A401XJZ1"/>
<sequence>MKILFPIAIFYPTTIGGPSSSVYWLSKYLKKNGINCYIVTTNFKVPNNYNTNTWINLDCGFVYYTKSKNPKFPIYAVYITYKTIPKCDIVHYSSAYSLLTLFTIIYSILLKKTVILSPRGEFFEEAIDKFVKKIIIKFYILIKNKIVFHATSNEEVNAITKLFKNPNIFTQPNFINELPREKKQVFSKDFVYLGIIYDIKKIENTIIALYKSKYFVNSISNFIIAGKPLRKIDYLYLNYLHDLTKKYNLENKIKFIGEIYNQNKYNLLYNAYFLILSSDRENFGNVIIEALSQSTPVIVSKGAPWEILNIYKAGWWVNNDPDKLSEIIDKALLLDENSYLEMCSNALYLYNKFYNINTSENNIWLKIYNSFKK</sequence>
<protein>
    <recommendedName>
        <fullName evidence="2">Glycosyl transferase family 1 domain-containing protein</fullName>
    </recommendedName>
</protein>
<dbReference type="Pfam" id="PF00534">
    <property type="entry name" value="Glycos_transf_1"/>
    <property type="match status" value="1"/>
</dbReference>
<feature type="transmembrane region" description="Helical" evidence="1">
    <location>
        <begin position="89"/>
        <end position="109"/>
    </location>
</feature>
<gene>
    <name evidence="3" type="ORF">JCM31826_08100</name>
</gene>
<keyword evidence="4" id="KW-1185">Reference proteome</keyword>
<dbReference type="PANTHER" id="PTHR12526">
    <property type="entry name" value="GLYCOSYLTRANSFERASE"/>
    <property type="match status" value="1"/>
</dbReference>
<dbReference type="SUPFAM" id="SSF53756">
    <property type="entry name" value="UDP-Glycosyltransferase/glycogen phosphorylase"/>
    <property type="match status" value="1"/>
</dbReference>
<dbReference type="GO" id="GO:0016757">
    <property type="term" value="F:glycosyltransferase activity"/>
    <property type="evidence" value="ECO:0007669"/>
    <property type="project" value="InterPro"/>
</dbReference>
<organism evidence="3 4">
    <name type="scientific">Thermaurantimonas aggregans</name>
    <dbReference type="NCBI Taxonomy" id="2173829"/>
    <lineage>
        <taxon>Bacteria</taxon>
        <taxon>Pseudomonadati</taxon>
        <taxon>Bacteroidota</taxon>
        <taxon>Flavobacteriia</taxon>
        <taxon>Flavobacteriales</taxon>
        <taxon>Schleiferiaceae</taxon>
        <taxon>Thermaurantimonas</taxon>
    </lineage>
</organism>
<keyword evidence="1" id="KW-0812">Transmembrane</keyword>
<name>A0A401XJZ1_9FLAO</name>
<evidence type="ECO:0000313" key="4">
    <source>
        <dbReference type="Proteomes" id="UP000286715"/>
    </source>
</evidence>
<reference evidence="3 4" key="1">
    <citation type="submission" date="2018-11" db="EMBL/GenBank/DDBJ databases">
        <title>Schleiferia aggregans sp. nov., a moderately thermophilic heterotrophic bacterium isolated from microbial mats at a terrestrial hot spring.</title>
        <authorList>
            <person name="Iino T."/>
            <person name="Ohkuma M."/>
            <person name="Haruta S."/>
        </authorList>
    </citation>
    <scope>NUCLEOTIDE SEQUENCE [LARGE SCALE GENOMIC DNA]</scope>
    <source>
        <strain evidence="3 4">LA</strain>
    </source>
</reference>
<dbReference type="OrthoDB" id="9811239at2"/>
<dbReference type="RefSeq" id="WP_124397391.1">
    <property type="nucleotide sequence ID" value="NZ_BHZE01000006.1"/>
</dbReference>
<evidence type="ECO:0000259" key="2">
    <source>
        <dbReference type="Pfam" id="PF00534"/>
    </source>
</evidence>
<dbReference type="EMBL" id="BHZE01000006">
    <property type="protein sequence ID" value="GCD77328.1"/>
    <property type="molecule type" value="Genomic_DNA"/>
</dbReference>